<evidence type="ECO:0000313" key="3">
    <source>
        <dbReference type="Proteomes" id="UP001328107"/>
    </source>
</evidence>
<dbReference type="EMBL" id="BTRK01000004">
    <property type="protein sequence ID" value="GMR47651.1"/>
    <property type="molecule type" value="Genomic_DNA"/>
</dbReference>
<gene>
    <name evidence="2" type="ORF">PMAYCL1PPCAC_17846</name>
</gene>
<feature type="region of interest" description="Disordered" evidence="1">
    <location>
        <begin position="51"/>
        <end position="79"/>
    </location>
</feature>
<protein>
    <submittedName>
        <fullName evidence="2">Uncharacterized protein</fullName>
    </submittedName>
</protein>
<evidence type="ECO:0000313" key="2">
    <source>
        <dbReference type="EMBL" id="GMR47651.1"/>
    </source>
</evidence>
<comment type="caution">
    <text evidence="2">The sequence shown here is derived from an EMBL/GenBank/DDBJ whole genome shotgun (WGS) entry which is preliminary data.</text>
</comment>
<dbReference type="Proteomes" id="UP001328107">
    <property type="component" value="Unassembled WGS sequence"/>
</dbReference>
<reference evidence="3" key="1">
    <citation type="submission" date="2022-10" db="EMBL/GenBank/DDBJ databases">
        <title>Genome assembly of Pristionchus species.</title>
        <authorList>
            <person name="Yoshida K."/>
            <person name="Sommer R.J."/>
        </authorList>
    </citation>
    <scope>NUCLEOTIDE SEQUENCE [LARGE SCALE GENOMIC DNA]</scope>
    <source>
        <strain evidence="3">RS5460</strain>
    </source>
</reference>
<dbReference type="AlphaFoldDB" id="A0AAN5CND3"/>
<keyword evidence="3" id="KW-1185">Reference proteome</keyword>
<accession>A0AAN5CND3</accession>
<feature type="non-terminal residue" evidence="2">
    <location>
        <position position="1"/>
    </location>
</feature>
<proteinExistence type="predicted"/>
<organism evidence="2 3">
    <name type="scientific">Pristionchus mayeri</name>
    <dbReference type="NCBI Taxonomy" id="1317129"/>
    <lineage>
        <taxon>Eukaryota</taxon>
        <taxon>Metazoa</taxon>
        <taxon>Ecdysozoa</taxon>
        <taxon>Nematoda</taxon>
        <taxon>Chromadorea</taxon>
        <taxon>Rhabditida</taxon>
        <taxon>Rhabditina</taxon>
        <taxon>Diplogasteromorpha</taxon>
        <taxon>Diplogasteroidea</taxon>
        <taxon>Neodiplogasteridae</taxon>
        <taxon>Pristionchus</taxon>
    </lineage>
</organism>
<sequence length="151" mass="16391">SSRMSKPPTVSELVSVGISAIVVPPTHGEAIRPDFDTDVLWKPVRLGNRMRTTSMESTESADSRRASIGESTAGEVPTGRARKLSFSEMIFGSPGKGGFSWGQGNLAAGMAGTTTKKESITDDERFKELLKRESNVLNDEGTFSRKNYFKS</sequence>
<evidence type="ECO:0000256" key="1">
    <source>
        <dbReference type="SAM" id="MobiDB-lite"/>
    </source>
</evidence>
<name>A0AAN5CND3_9BILA</name>
<feature type="compositionally biased region" description="Polar residues" evidence="1">
    <location>
        <begin position="51"/>
        <end position="60"/>
    </location>
</feature>